<accession>A0A926DKD9</accession>
<dbReference type="InterPro" id="IPR025699">
    <property type="entry name" value="ABC2_memb-like"/>
</dbReference>
<dbReference type="PANTHER" id="PTHR41309:SF2">
    <property type="entry name" value="MEMBRANE PROTEIN"/>
    <property type="match status" value="1"/>
</dbReference>
<protein>
    <submittedName>
        <fullName evidence="2">ABC-2 transporter permease</fullName>
    </submittedName>
</protein>
<keyword evidence="1" id="KW-0812">Transmembrane</keyword>
<feature type="transmembrane region" description="Helical" evidence="1">
    <location>
        <begin position="173"/>
        <end position="197"/>
    </location>
</feature>
<feature type="transmembrane region" description="Helical" evidence="1">
    <location>
        <begin position="111"/>
        <end position="133"/>
    </location>
</feature>
<proteinExistence type="predicted"/>
<name>A0A926DKD9_9FIRM</name>
<keyword evidence="1" id="KW-0472">Membrane</keyword>
<evidence type="ECO:0000313" key="2">
    <source>
        <dbReference type="EMBL" id="MBC8539866.1"/>
    </source>
</evidence>
<evidence type="ECO:0000313" key="3">
    <source>
        <dbReference type="Proteomes" id="UP000611762"/>
    </source>
</evidence>
<dbReference type="RefSeq" id="WP_249311056.1">
    <property type="nucleotide sequence ID" value="NZ_JACRSU010000001.1"/>
</dbReference>
<dbReference type="PANTHER" id="PTHR41309">
    <property type="entry name" value="MEMBRANE PROTEIN-RELATED"/>
    <property type="match status" value="1"/>
</dbReference>
<evidence type="ECO:0000256" key="1">
    <source>
        <dbReference type="SAM" id="Phobius"/>
    </source>
</evidence>
<reference evidence="2" key="1">
    <citation type="submission" date="2020-08" db="EMBL/GenBank/DDBJ databases">
        <title>Genome public.</title>
        <authorList>
            <person name="Liu C."/>
            <person name="Sun Q."/>
        </authorList>
    </citation>
    <scope>NUCLEOTIDE SEQUENCE</scope>
    <source>
        <strain evidence="2">H8</strain>
    </source>
</reference>
<dbReference type="EMBL" id="JACRSU010000001">
    <property type="protein sequence ID" value="MBC8539866.1"/>
    <property type="molecule type" value="Genomic_DNA"/>
</dbReference>
<sequence length="202" mass="22608">MKGLILKDFYAMRQQLRIYFIILAFWLFLAFQDNNASFFGGVTAFFSVMIPVSAIAYDEQAHWDKYALTMPVSRTQMVVSKYLLTILCIFVCGVLSFATSCIISKNVSESVMTTLMFMSIGLFFASIIFPAIFKLGVEKGRMVLIGIAVLPTLLLTAVSKLDFPKPDPALVERAFYLAPAVSVVVLILSILLSVHIYKNKEF</sequence>
<keyword evidence="1" id="KW-1133">Transmembrane helix</keyword>
<feature type="transmembrane region" description="Helical" evidence="1">
    <location>
        <begin position="142"/>
        <end position="161"/>
    </location>
</feature>
<organism evidence="2 3">
    <name type="scientific">Congzhengia minquanensis</name>
    <dbReference type="NCBI Taxonomy" id="2763657"/>
    <lineage>
        <taxon>Bacteria</taxon>
        <taxon>Bacillati</taxon>
        <taxon>Bacillota</taxon>
        <taxon>Clostridia</taxon>
        <taxon>Eubacteriales</taxon>
        <taxon>Oscillospiraceae</taxon>
        <taxon>Congzhengia</taxon>
    </lineage>
</organism>
<dbReference type="AlphaFoldDB" id="A0A926DKD9"/>
<dbReference type="Proteomes" id="UP000611762">
    <property type="component" value="Unassembled WGS sequence"/>
</dbReference>
<dbReference type="Pfam" id="PF13346">
    <property type="entry name" value="ABC2_membrane_5"/>
    <property type="match status" value="1"/>
</dbReference>
<feature type="transmembrane region" description="Helical" evidence="1">
    <location>
        <begin position="78"/>
        <end position="99"/>
    </location>
</feature>
<gene>
    <name evidence="2" type="ORF">H8698_02610</name>
</gene>
<comment type="caution">
    <text evidence="2">The sequence shown here is derived from an EMBL/GenBank/DDBJ whole genome shotgun (WGS) entry which is preliminary data.</text>
</comment>
<feature type="transmembrane region" description="Helical" evidence="1">
    <location>
        <begin position="38"/>
        <end position="57"/>
    </location>
</feature>
<feature type="transmembrane region" description="Helical" evidence="1">
    <location>
        <begin position="16"/>
        <end position="32"/>
    </location>
</feature>
<keyword evidence="3" id="KW-1185">Reference proteome</keyword>